<protein>
    <submittedName>
        <fullName evidence="1">Gag-pol polyprotein</fullName>
    </submittedName>
</protein>
<sequence>MGFHDPDVSIPIGGADFLAHFGLIVDLKRRQLIDTLTNFSSLGNLRRNNQLHIKTVSKNYIYSDILKQFPDLTNPSIHNEIVKHDTVHFFETKGQPVHAKGRRLRPELYEQTKKELEYMMEQGIGRPSKSN</sequence>
<keyword evidence="2" id="KW-1185">Reference proteome</keyword>
<name>A0A8X6H7A2_TRICU</name>
<dbReference type="AlphaFoldDB" id="A0A8X6H7A2"/>
<organism evidence="1 2">
    <name type="scientific">Trichonephila clavata</name>
    <name type="common">Joro spider</name>
    <name type="synonym">Nephila clavata</name>
    <dbReference type="NCBI Taxonomy" id="2740835"/>
    <lineage>
        <taxon>Eukaryota</taxon>
        <taxon>Metazoa</taxon>
        <taxon>Ecdysozoa</taxon>
        <taxon>Arthropoda</taxon>
        <taxon>Chelicerata</taxon>
        <taxon>Arachnida</taxon>
        <taxon>Araneae</taxon>
        <taxon>Araneomorphae</taxon>
        <taxon>Entelegynae</taxon>
        <taxon>Araneoidea</taxon>
        <taxon>Nephilidae</taxon>
        <taxon>Trichonephila</taxon>
    </lineage>
</organism>
<dbReference type="Proteomes" id="UP000887116">
    <property type="component" value="Unassembled WGS sequence"/>
</dbReference>
<evidence type="ECO:0000313" key="2">
    <source>
        <dbReference type="Proteomes" id="UP000887116"/>
    </source>
</evidence>
<accession>A0A8X6H7A2</accession>
<gene>
    <name evidence="1" type="primary">RF55_14628</name>
    <name evidence="1" type="ORF">TNCT_249621</name>
</gene>
<reference evidence="1" key="1">
    <citation type="submission" date="2020-07" db="EMBL/GenBank/DDBJ databases">
        <title>Multicomponent nature underlies the extraordinary mechanical properties of spider dragline silk.</title>
        <authorList>
            <person name="Kono N."/>
            <person name="Nakamura H."/>
            <person name="Mori M."/>
            <person name="Yoshida Y."/>
            <person name="Ohtoshi R."/>
            <person name="Malay A.D."/>
            <person name="Moran D.A.P."/>
            <person name="Tomita M."/>
            <person name="Numata K."/>
            <person name="Arakawa K."/>
        </authorList>
    </citation>
    <scope>NUCLEOTIDE SEQUENCE</scope>
</reference>
<proteinExistence type="predicted"/>
<evidence type="ECO:0000313" key="1">
    <source>
        <dbReference type="EMBL" id="GFQ81144.1"/>
    </source>
</evidence>
<dbReference type="EMBL" id="BMAO01032280">
    <property type="protein sequence ID" value="GFQ81144.1"/>
    <property type="molecule type" value="Genomic_DNA"/>
</dbReference>
<comment type="caution">
    <text evidence="1">The sequence shown here is derived from an EMBL/GenBank/DDBJ whole genome shotgun (WGS) entry which is preliminary data.</text>
</comment>
<dbReference type="OrthoDB" id="6435883at2759"/>